<keyword evidence="4" id="KW-1185">Reference proteome</keyword>
<feature type="compositionally biased region" description="Polar residues" evidence="1">
    <location>
        <begin position="243"/>
        <end position="258"/>
    </location>
</feature>
<feature type="domain" description="RGS" evidence="2">
    <location>
        <begin position="5"/>
        <end position="126"/>
    </location>
</feature>
<dbReference type="InterPro" id="IPR036305">
    <property type="entry name" value="RGS_sf"/>
</dbReference>
<evidence type="ECO:0000313" key="4">
    <source>
        <dbReference type="Proteomes" id="UP001497600"/>
    </source>
</evidence>
<dbReference type="PANTHER" id="PTHR10845">
    <property type="entry name" value="REGULATOR OF G PROTEIN SIGNALING"/>
    <property type="match status" value="1"/>
</dbReference>
<dbReference type="EMBL" id="OZ004260">
    <property type="protein sequence ID" value="CAK7920704.1"/>
    <property type="molecule type" value="Genomic_DNA"/>
</dbReference>
<dbReference type="SUPFAM" id="SSF48097">
    <property type="entry name" value="Regulator of G-protein signaling, RGS"/>
    <property type="match status" value="1"/>
</dbReference>
<reference evidence="3 4" key="1">
    <citation type="submission" date="2024-01" db="EMBL/GenBank/DDBJ databases">
        <authorList>
            <consortium name="Genoscope - CEA"/>
            <person name="William W."/>
        </authorList>
    </citation>
    <scope>NUCLEOTIDE SEQUENCE [LARGE SCALE GENOMIC DNA]</scope>
    <source>
        <strain evidence="3 4">29B2s-10</strain>
    </source>
</reference>
<dbReference type="PANTHER" id="PTHR10845:SF267">
    <property type="entry name" value="REGULATOR OF G PROTEIN SIGNALING DOMAIN PROTEIN (AFU_ORTHOLOGUE AFUA_6G06860)"/>
    <property type="match status" value="1"/>
</dbReference>
<dbReference type="Proteomes" id="UP001497600">
    <property type="component" value="Chromosome H"/>
</dbReference>
<accession>A0ABP0EKX4</accession>
<sequence length="311" mass="35256">MTTPTLKEVLSGEGLLPYTLPQFASYLESCHCSENLEFVLGIDNLVNSTGNIQQIWNRIYNDFLLETSQKEVNLPYSLKSELIQFKPESGQVPTLDIISETTKKVYELLENSYNDFRKHVRNNNIGDNSNRRISEAISPCINVKYVELPKSPESFSSQLQQSQNQFHIQNEVEMASSPTLFNPTPRPSFSHFQLDNNSNNNKLTHTSRLVHDDGLYTSPRASPSPKPYRRASEPVQETDENQNESLTFTEVTAVSTGVSKSSRQNSASSSSRGSSFGSIVETIKSGEHINWRRAVKKFKIRRFSNEHLDEE</sequence>
<feature type="compositionally biased region" description="Low complexity" evidence="1">
    <location>
        <begin position="259"/>
        <end position="278"/>
    </location>
</feature>
<feature type="region of interest" description="Disordered" evidence="1">
    <location>
        <begin position="177"/>
        <end position="278"/>
    </location>
</feature>
<evidence type="ECO:0000259" key="2">
    <source>
        <dbReference type="SMART" id="SM00315"/>
    </source>
</evidence>
<gene>
    <name evidence="3" type="ORF">CAAN4_H05402</name>
</gene>
<dbReference type="CDD" id="cd07440">
    <property type="entry name" value="RGS"/>
    <property type="match status" value="1"/>
</dbReference>
<dbReference type="Pfam" id="PF00615">
    <property type="entry name" value="RGS"/>
    <property type="match status" value="1"/>
</dbReference>
<proteinExistence type="predicted"/>
<dbReference type="SMART" id="SM00315">
    <property type="entry name" value="RGS"/>
    <property type="match status" value="1"/>
</dbReference>
<name>A0ABP0EKX4_9ASCO</name>
<evidence type="ECO:0000313" key="3">
    <source>
        <dbReference type="EMBL" id="CAK7920704.1"/>
    </source>
</evidence>
<dbReference type="InterPro" id="IPR016137">
    <property type="entry name" value="RGS"/>
</dbReference>
<feature type="compositionally biased region" description="Polar residues" evidence="1">
    <location>
        <begin position="190"/>
        <end position="207"/>
    </location>
</feature>
<organism evidence="3 4">
    <name type="scientific">[Candida] anglica</name>
    <dbReference type="NCBI Taxonomy" id="148631"/>
    <lineage>
        <taxon>Eukaryota</taxon>
        <taxon>Fungi</taxon>
        <taxon>Dikarya</taxon>
        <taxon>Ascomycota</taxon>
        <taxon>Saccharomycotina</taxon>
        <taxon>Pichiomycetes</taxon>
        <taxon>Debaryomycetaceae</taxon>
        <taxon>Kurtzmaniella</taxon>
    </lineage>
</organism>
<dbReference type="Gene3D" id="1.10.167.10">
    <property type="entry name" value="Regulator of G-protein Signalling 4, domain 2"/>
    <property type="match status" value="1"/>
</dbReference>
<dbReference type="InterPro" id="IPR044926">
    <property type="entry name" value="RGS_subdomain_2"/>
</dbReference>
<protein>
    <recommendedName>
        <fullName evidence="2">RGS domain-containing protein</fullName>
    </recommendedName>
</protein>
<evidence type="ECO:0000256" key="1">
    <source>
        <dbReference type="SAM" id="MobiDB-lite"/>
    </source>
</evidence>